<keyword evidence="11" id="KW-1185">Reference proteome</keyword>
<evidence type="ECO:0000256" key="4">
    <source>
        <dbReference type="ARBA" id="ARBA00022982"/>
    </source>
</evidence>
<dbReference type="EMBL" id="JAENHM010000073">
    <property type="protein sequence ID" value="MBK1841511.1"/>
    <property type="molecule type" value="Genomic_DNA"/>
</dbReference>
<keyword evidence="5" id="KW-0408">Iron</keyword>
<dbReference type="PANTHER" id="PTHR37424">
    <property type="entry name" value="BACTERIOFERRITIN-ASSOCIATED FERREDOXIN"/>
    <property type="match status" value="1"/>
</dbReference>
<comment type="caution">
    <text evidence="10">The sequence shown here is derived from an EMBL/GenBank/DDBJ whole genome shotgun (WGS) entry which is preliminary data.</text>
</comment>
<dbReference type="InterPro" id="IPR052371">
    <property type="entry name" value="BFD-associated_ferredoxin"/>
</dbReference>
<evidence type="ECO:0000256" key="6">
    <source>
        <dbReference type="ARBA" id="ARBA00023014"/>
    </source>
</evidence>
<keyword evidence="6" id="KW-0411">Iron-sulfur</keyword>
<sequence length="100" mass="10276">MFVCICHALNDKKVKAALDQGATTPASVFRHHNCQVQCGKCVPTMRSMASEHRAVLAQQAAANTTIAAIAVAPAAVPCCGTAMPEPANAEAVPAYAIAAE</sequence>
<gene>
    <name evidence="10" type="ORF">JHL17_29335</name>
</gene>
<dbReference type="InterPro" id="IPR007419">
    <property type="entry name" value="BFD-like_2Fe2S-bd_dom"/>
</dbReference>
<dbReference type="InterPro" id="IPR041854">
    <property type="entry name" value="BFD-like_2Fe2S-bd_dom_sf"/>
</dbReference>
<dbReference type="Proteomes" id="UP000652760">
    <property type="component" value="Unassembled WGS sequence"/>
</dbReference>
<evidence type="ECO:0000256" key="8">
    <source>
        <dbReference type="ARBA" id="ARBA00046332"/>
    </source>
</evidence>
<evidence type="ECO:0000256" key="1">
    <source>
        <dbReference type="ARBA" id="ARBA00022448"/>
    </source>
</evidence>
<keyword evidence="4" id="KW-0249">Electron transport</keyword>
<evidence type="ECO:0000259" key="9">
    <source>
        <dbReference type="Pfam" id="PF04324"/>
    </source>
</evidence>
<feature type="domain" description="BFD-like [2Fe-2S]-binding" evidence="9">
    <location>
        <begin position="3"/>
        <end position="48"/>
    </location>
</feature>
<keyword evidence="1" id="KW-0813">Transport</keyword>
<keyword evidence="2" id="KW-0001">2Fe-2S</keyword>
<evidence type="ECO:0000256" key="2">
    <source>
        <dbReference type="ARBA" id="ARBA00022714"/>
    </source>
</evidence>
<accession>A0ABS1FDK8</accession>
<dbReference type="Gene3D" id="1.10.10.1100">
    <property type="entry name" value="BFD-like [2Fe-2S]-binding domain"/>
    <property type="match status" value="1"/>
</dbReference>
<evidence type="ECO:0000313" key="11">
    <source>
        <dbReference type="Proteomes" id="UP000652760"/>
    </source>
</evidence>
<protein>
    <recommendedName>
        <fullName evidence="7">Bacterioferritin-associated ferredoxin</fullName>
    </recommendedName>
</protein>
<evidence type="ECO:0000256" key="3">
    <source>
        <dbReference type="ARBA" id="ARBA00022723"/>
    </source>
</evidence>
<evidence type="ECO:0000313" key="10">
    <source>
        <dbReference type="EMBL" id="MBK1841511.1"/>
    </source>
</evidence>
<comment type="similarity">
    <text evidence="8">Belongs to the Bfd family.</text>
</comment>
<dbReference type="PANTHER" id="PTHR37424:SF1">
    <property type="entry name" value="BACTERIOFERRITIN-ASSOCIATED FERREDOXIN"/>
    <property type="match status" value="1"/>
</dbReference>
<evidence type="ECO:0000256" key="7">
    <source>
        <dbReference type="ARBA" id="ARBA00039386"/>
    </source>
</evidence>
<dbReference type="Pfam" id="PF04324">
    <property type="entry name" value="Fer2_BFD"/>
    <property type="match status" value="1"/>
</dbReference>
<reference evidence="11" key="1">
    <citation type="submission" date="2021-01" db="EMBL/GenBank/DDBJ databases">
        <title>Genome public.</title>
        <authorList>
            <person name="Liu C."/>
            <person name="Sun Q."/>
        </authorList>
    </citation>
    <scope>NUCLEOTIDE SEQUENCE [LARGE SCALE GENOMIC DNA]</scope>
    <source>
        <strain evidence="11">YIM B02556</strain>
    </source>
</reference>
<dbReference type="RefSeq" id="WP_200198160.1">
    <property type="nucleotide sequence ID" value="NZ_JAENHM010000073.1"/>
</dbReference>
<keyword evidence="3" id="KW-0479">Metal-binding</keyword>
<evidence type="ECO:0000256" key="5">
    <source>
        <dbReference type="ARBA" id="ARBA00023004"/>
    </source>
</evidence>
<organism evidence="10 11">
    <name type="scientific">Azospirillum endophyticum</name>
    <dbReference type="NCBI Taxonomy" id="2800326"/>
    <lineage>
        <taxon>Bacteria</taxon>
        <taxon>Pseudomonadati</taxon>
        <taxon>Pseudomonadota</taxon>
        <taxon>Alphaproteobacteria</taxon>
        <taxon>Rhodospirillales</taxon>
        <taxon>Azospirillaceae</taxon>
        <taxon>Azospirillum</taxon>
    </lineage>
</organism>
<proteinExistence type="inferred from homology"/>
<name>A0ABS1FDK8_9PROT</name>